<keyword evidence="2" id="KW-1133">Transmembrane helix</keyword>
<feature type="compositionally biased region" description="Polar residues" evidence="1">
    <location>
        <begin position="433"/>
        <end position="449"/>
    </location>
</feature>
<keyword evidence="2" id="KW-0472">Membrane</keyword>
<feature type="region of interest" description="Disordered" evidence="1">
    <location>
        <begin position="282"/>
        <end position="347"/>
    </location>
</feature>
<dbReference type="EMBL" id="JAHLJV010000019">
    <property type="protein sequence ID" value="KAK1594629.1"/>
    <property type="molecule type" value="Genomic_DNA"/>
</dbReference>
<evidence type="ECO:0000313" key="4">
    <source>
        <dbReference type="Proteomes" id="UP001230504"/>
    </source>
</evidence>
<feature type="compositionally biased region" description="Polar residues" evidence="1">
    <location>
        <begin position="457"/>
        <end position="466"/>
    </location>
</feature>
<feature type="transmembrane region" description="Helical" evidence="2">
    <location>
        <begin position="21"/>
        <end position="38"/>
    </location>
</feature>
<keyword evidence="2" id="KW-0812">Transmembrane</keyword>
<feature type="compositionally biased region" description="Basic and acidic residues" evidence="1">
    <location>
        <begin position="337"/>
        <end position="347"/>
    </location>
</feature>
<feature type="region of interest" description="Disordered" evidence="1">
    <location>
        <begin position="354"/>
        <end position="373"/>
    </location>
</feature>
<reference evidence="3" key="1">
    <citation type="submission" date="2021-06" db="EMBL/GenBank/DDBJ databases">
        <title>Comparative genomics, transcriptomics and evolutionary studies reveal genomic signatures of adaptation to plant cell wall in hemibiotrophic fungi.</title>
        <authorList>
            <consortium name="DOE Joint Genome Institute"/>
            <person name="Baroncelli R."/>
            <person name="Diaz J.F."/>
            <person name="Benocci T."/>
            <person name="Peng M."/>
            <person name="Battaglia E."/>
            <person name="Haridas S."/>
            <person name="Andreopoulos W."/>
            <person name="Labutti K."/>
            <person name="Pangilinan J."/>
            <person name="Floch G.L."/>
            <person name="Makela M.R."/>
            <person name="Henrissat B."/>
            <person name="Grigoriev I.V."/>
            <person name="Crouch J.A."/>
            <person name="De Vries R.P."/>
            <person name="Sukno S.A."/>
            <person name="Thon M.R."/>
        </authorList>
    </citation>
    <scope>NUCLEOTIDE SEQUENCE</scope>
    <source>
        <strain evidence="3">CBS 125086</strain>
    </source>
</reference>
<accession>A0AAD8Q4E4</accession>
<protein>
    <submittedName>
        <fullName evidence="3">Uncharacterized protein</fullName>
    </submittedName>
</protein>
<name>A0AAD8Q4E4_9PEZI</name>
<feature type="compositionally biased region" description="Low complexity" evidence="1">
    <location>
        <begin position="354"/>
        <end position="363"/>
    </location>
</feature>
<dbReference type="Proteomes" id="UP001230504">
    <property type="component" value="Unassembled WGS sequence"/>
</dbReference>
<feature type="compositionally biased region" description="Polar residues" evidence="1">
    <location>
        <begin position="411"/>
        <end position="422"/>
    </location>
</feature>
<sequence>MAFPLTTQALQRQSRTVHCSFTTFSLFIVILFITMGVPKSPSSVPTKLALRRELEYGNRGLSKYAELTKRIREFPDTFSSSKGLSGRSLTDWKSPEHQDALGEMAGAFLEHRNNGSFFWPDYEPADQPGSLKYSVDREKIKDILHQMFWRQNDGSPRSANNLQIKTEESRPQISDGPGATFNDPIVIIDSNGDGPPPPNPSVRSGTRPQFRTLPGTPPDGVSMDRARHRVQSPLTNEMETNDDFSQENGSLDLGTYINRYASNNWTSPFREDASVAPYANMQPSIGHQRTDNSSPTRTTSSKRGKKRSATTGVNRASSRRSKMPRKYDQATPAQVEEAPRSPERSSVPEHAIAGAASASGAVPPGSPLTGVREEMDNPRITTESLADEGPADSAVGTTKLQNESEVREQKTSQNAERNTQLSLDKRKAPLYNSLGSLQPLSPAVPSSSSDVRHADQVTGTRSSEGQGTAPEPSPPRTARVEFRYRVISHYPVHLSVPWRSGRIRSKTLADLENELDLDASHTKVLRFSLKAPGSLAEHLVYRGREDEFNAMKQHFEDWIRKYIANKATGDRVLVQFEIEGLIDDDSLDRKPHEAAYDDGAGNFEW</sequence>
<dbReference type="RefSeq" id="XP_060415791.1">
    <property type="nucleotide sequence ID" value="XM_060557460.1"/>
</dbReference>
<evidence type="ECO:0000313" key="3">
    <source>
        <dbReference type="EMBL" id="KAK1594629.1"/>
    </source>
</evidence>
<feature type="region of interest" description="Disordered" evidence="1">
    <location>
        <begin position="383"/>
        <end position="477"/>
    </location>
</feature>
<feature type="compositionally biased region" description="Polar residues" evidence="1">
    <location>
        <begin position="282"/>
        <end position="299"/>
    </location>
</feature>
<organism evidence="3 4">
    <name type="scientific">Colletotrichum navitas</name>
    <dbReference type="NCBI Taxonomy" id="681940"/>
    <lineage>
        <taxon>Eukaryota</taxon>
        <taxon>Fungi</taxon>
        <taxon>Dikarya</taxon>
        <taxon>Ascomycota</taxon>
        <taxon>Pezizomycotina</taxon>
        <taxon>Sordariomycetes</taxon>
        <taxon>Hypocreomycetidae</taxon>
        <taxon>Glomerellales</taxon>
        <taxon>Glomerellaceae</taxon>
        <taxon>Colletotrichum</taxon>
        <taxon>Colletotrichum graminicola species complex</taxon>
    </lineage>
</organism>
<evidence type="ECO:0000256" key="1">
    <source>
        <dbReference type="SAM" id="MobiDB-lite"/>
    </source>
</evidence>
<dbReference type="GeneID" id="85441700"/>
<gene>
    <name evidence="3" type="ORF">LY79DRAFT_549267</name>
</gene>
<proteinExistence type="predicted"/>
<keyword evidence="4" id="KW-1185">Reference proteome</keyword>
<evidence type="ECO:0000256" key="2">
    <source>
        <dbReference type="SAM" id="Phobius"/>
    </source>
</evidence>
<comment type="caution">
    <text evidence="3">The sequence shown here is derived from an EMBL/GenBank/DDBJ whole genome shotgun (WGS) entry which is preliminary data.</text>
</comment>
<dbReference type="AlphaFoldDB" id="A0AAD8Q4E4"/>
<feature type="region of interest" description="Disordered" evidence="1">
    <location>
        <begin position="189"/>
        <end position="224"/>
    </location>
</feature>